<dbReference type="PROSITE" id="PS50075">
    <property type="entry name" value="CARRIER"/>
    <property type="match status" value="1"/>
</dbReference>
<dbReference type="Gene3D" id="3.40.50.12780">
    <property type="entry name" value="N-terminal domain of ligase-like"/>
    <property type="match status" value="1"/>
</dbReference>
<dbReference type="Pfam" id="PF13193">
    <property type="entry name" value="AMP-binding_C"/>
    <property type="match status" value="1"/>
</dbReference>
<dbReference type="GO" id="GO:0005737">
    <property type="term" value="C:cytoplasm"/>
    <property type="evidence" value="ECO:0007669"/>
    <property type="project" value="TreeGrafter"/>
</dbReference>
<dbReference type="CDD" id="cd05930">
    <property type="entry name" value="A_NRPS"/>
    <property type="match status" value="1"/>
</dbReference>
<dbReference type="InterPro" id="IPR045851">
    <property type="entry name" value="AMP-bd_C_sf"/>
</dbReference>
<dbReference type="Pfam" id="PF00550">
    <property type="entry name" value="PP-binding"/>
    <property type="match status" value="1"/>
</dbReference>
<dbReference type="Proteomes" id="UP000663832">
    <property type="component" value="Unassembled WGS sequence"/>
</dbReference>
<dbReference type="InterPro" id="IPR000873">
    <property type="entry name" value="AMP-dep_synth/lig_dom"/>
</dbReference>
<organism evidence="4 7">
    <name type="scientific">Adineta steineri</name>
    <dbReference type="NCBI Taxonomy" id="433720"/>
    <lineage>
        <taxon>Eukaryota</taxon>
        <taxon>Metazoa</taxon>
        <taxon>Spiralia</taxon>
        <taxon>Gnathifera</taxon>
        <taxon>Rotifera</taxon>
        <taxon>Eurotatoria</taxon>
        <taxon>Bdelloidea</taxon>
        <taxon>Adinetida</taxon>
        <taxon>Adinetidae</taxon>
        <taxon>Adineta</taxon>
    </lineage>
</organism>
<dbReference type="GO" id="GO:0043041">
    <property type="term" value="P:amino acid activation for nonribosomal peptide biosynthetic process"/>
    <property type="evidence" value="ECO:0007669"/>
    <property type="project" value="TreeGrafter"/>
</dbReference>
<dbReference type="PANTHER" id="PTHR45527">
    <property type="entry name" value="NONRIBOSOMAL PEPTIDE SYNTHETASE"/>
    <property type="match status" value="1"/>
</dbReference>
<dbReference type="SUPFAM" id="SSF52777">
    <property type="entry name" value="CoA-dependent acyltransferases"/>
    <property type="match status" value="1"/>
</dbReference>
<dbReference type="Pfam" id="PF00668">
    <property type="entry name" value="Condensation"/>
    <property type="match status" value="1"/>
</dbReference>
<name>A0A815QEW3_9BILA</name>
<sequence length="1040" mass="119287">MNSIAKTNDAILNLYTEQPWLYGNGIASYDINLKMIHNQSSKTTSCILECSADCYDEVTVSNIGRYFQNLLLHIFTESTKTIGFVPCLEKIGNLSLLPMNVETLSNINESLRHFSEINAVIEKHMPMIGASMFWHNALHDYKLDQYLSLPYDRYRLTTEYRNGRGTSISFDLDRDLCDTFLQYTSSQNISLEHLALSMYFVFLFKLTNGETDLCIGMNVDGRYRDELRSVIGMFVNTIPLRCQLDPHWFLHELITYVQEILTNSCKYSYFPLQRVLNQHPHSLKPAFLDTSFEFMRYSPQDLGKDVIIGDSHLSVIPISIKISKDNIISKSDFILSIRHDFEMNQFSCAIIASLDLFNQETVETTSQRFHSIIQQLFASMINSQINKPLYELSLTLSNKQYLIQSLNNTQISFPSPLTCIHHEFVYQVMKHPQKLAVELDEQSLTYCELLYYVQVLSSTVLNDYHVFLGEVVCQCVERSLSMIIGLLSIEIIGGVYCPLSPENPEQRLQNLVEQTQARLILVHSLTNRIFKNNFITYDIDAAINVNDKITNDDLYQLSNISITPDNISYIVFTSGSTGIPKAVQVRHRNLIAYMQSFAEMTTLKRSDNVIQMASCSFDNHFQETFVALMIGADLIMLHPHGNKDLTYLIHELMDKDVTFLDAVPSYLDMLCQHLEMQNENECLKKLRILCSGGDVLTNKIMSRLKKYVSIPSSSSSSLDGCQLWNMYGQAEVTVTTTYFQIGFDFDCDKQVMSIGKPLPNYHCAIMDEYFQFIAVNQEGELFVGGACVFAGYFGRDDLTAKVLIEINNDIFYRSGDVVQYDHQGLLYFKCRKDHQVKLRGQRIELAEIEKCLMNISLSVSACTVIKWNEEHLVAYVQSSDIDEKQLREHCQSHLSPHMIPSLFIILDKLPLNPNGKIDRKLLPPPRFSSPNMPSLSELNTPVNQVEKSVYDIWCQVLEHNGRHISTTTNFFTIGGHSRLFIELYHRYQTMFGFDSRTLSISPFLKQPTIQQHAKLLKVVTADDIRSEQWYTLHINQSEDL</sequence>
<comment type="caution">
    <text evidence="4">The sequence shown here is derived from an EMBL/GenBank/DDBJ whole genome shotgun (WGS) entry which is preliminary data.</text>
</comment>
<evidence type="ECO:0000256" key="1">
    <source>
        <dbReference type="ARBA" id="ARBA00022450"/>
    </source>
</evidence>
<dbReference type="GO" id="GO:0044550">
    <property type="term" value="P:secondary metabolite biosynthetic process"/>
    <property type="evidence" value="ECO:0007669"/>
    <property type="project" value="TreeGrafter"/>
</dbReference>
<gene>
    <name evidence="4" type="ORF">BJG266_LOCUS41047</name>
    <name evidence="5" type="ORF">QVE165_LOCUS57909</name>
</gene>
<dbReference type="InterPro" id="IPR020845">
    <property type="entry name" value="AMP-binding_CS"/>
</dbReference>
<evidence type="ECO:0000259" key="3">
    <source>
        <dbReference type="PROSITE" id="PS50075"/>
    </source>
</evidence>
<dbReference type="InterPro" id="IPR009081">
    <property type="entry name" value="PP-bd_ACP"/>
</dbReference>
<dbReference type="Pfam" id="PF00501">
    <property type="entry name" value="AMP-binding"/>
    <property type="match status" value="1"/>
</dbReference>
<accession>A0A815QEW3</accession>
<dbReference type="Gene3D" id="3.30.559.30">
    <property type="entry name" value="Nonribosomal peptide synthetase, condensation domain"/>
    <property type="match status" value="1"/>
</dbReference>
<dbReference type="SUPFAM" id="SSF47336">
    <property type="entry name" value="ACP-like"/>
    <property type="match status" value="1"/>
</dbReference>
<keyword evidence="1" id="KW-0596">Phosphopantetheine</keyword>
<dbReference type="OrthoDB" id="10253869at2759"/>
<keyword evidence="2" id="KW-0597">Phosphoprotein</keyword>
<evidence type="ECO:0000313" key="4">
    <source>
        <dbReference type="EMBL" id="CAF1462355.1"/>
    </source>
</evidence>
<dbReference type="SUPFAM" id="SSF56801">
    <property type="entry name" value="Acetyl-CoA synthetase-like"/>
    <property type="match status" value="1"/>
</dbReference>
<dbReference type="EMBL" id="CAJNOM010002503">
    <property type="protein sequence ID" value="CAF1633555.1"/>
    <property type="molecule type" value="Genomic_DNA"/>
</dbReference>
<dbReference type="Proteomes" id="UP000663877">
    <property type="component" value="Unassembled WGS sequence"/>
</dbReference>
<dbReference type="PROSITE" id="PS00455">
    <property type="entry name" value="AMP_BINDING"/>
    <property type="match status" value="1"/>
</dbReference>
<keyword evidence="6" id="KW-1185">Reference proteome</keyword>
<proteinExistence type="predicted"/>
<dbReference type="InterPro" id="IPR025110">
    <property type="entry name" value="AMP-bd_C"/>
</dbReference>
<reference evidence="4" key="1">
    <citation type="submission" date="2021-02" db="EMBL/GenBank/DDBJ databases">
        <authorList>
            <person name="Nowell W R."/>
        </authorList>
    </citation>
    <scope>NUCLEOTIDE SEQUENCE</scope>
</reference>
<protein>
    <recommendedName>
        <fullName evidence="3">Carrier domain-containing protein</fullName>
    </recommendedName>
</protein>
<dbReference type="Gene3D" id="1.10.1200.10">
    <property type="entry name" value="ACP-like"/>
    <property type="match status" value="1"/>
</dbReference>
<dbReference type="PANTHER" id="PTHR45527:SF1">
    <property type="entry name" value="FATTY ACID SYNTHASE"/>
    <property type="match status" value="1"/>
</dbReference>
<evidence type="ECO:0000256" key="2">
    <source>
        <dbReference type="ARBA" id="ARBA00022553"/>
    </source>
</evidence>
<dbReference type="EMBL" id="CAJNOI010002186">
    <property type="protein sequence ID" value="CAF1462355.1"/>
    <property type="molecule type" value="Genomic_DNA"/>
</dbReference>
<evidence type="ECO:0000313" key="5">
    <source>
        <dbReference type="EMBL" id="CAF1633555.1"/>
    </source>
</evidence>
<dbReference type="Gene3D" id="3.30.300.30">
    <property type="match status" value="1"/>
</dbReference>
<dbReference type="GO" id="GO:0003824">
    <property type="term" value="F:catalytic activity"/>
    <property type="evidence" value="ECO:0007669"/>
    <property type="project" value="InterPro"/>
</dbReference>
<dbReference type="InterPro" id="IPR001242">
    <property type="entry name" value="Condensation_dom"/>
</dbReference>
<dbReference type="GO" id="GO:0031177">
    <property type="term" value="F:phosphopantetheine binding"/>
    <property type="evidence" value="ECO:0007669"/>
    <property type="project" value="TreeGrafter"/>
</dbReference>
<evidence type="ECO:0000313" key="6">
    <source>
        <dbReference type="Proteomes" id="UP000663832"/>
    </source>
</evidence>
<dbReference type="InterPro" id="IPR036736">
    <property type="entry name" value="ACP-like_sf"/>
</dbReference>
<dbReference type="InterPro" id="IPR042099">
    <property type="entry name" value="ANL_N_sf"/>
</dbReference>
<feature type="domain" description="Carrier" evidence="3">
    <location>
        <begin position="940"/>
        <end position="1020"/>
    </location>
</feature>
<evidence type="ECO:0000313" key="7">
    <source>
        <dbReference type="Proteomes" id="UP000663877"/>
    </source>
</evidence>
<dbReference type="AlphaFoldDB" id="A0A815QEW3"/>